<sequence>MIREPKNVDFVTTGRQPSDEEFARISEWIKQDKQKQAARKPANPTPAAKVPGSREAA</sequence>
<accession>A0ABS0I3U0</accession>
<organism evidence="2 3">
    <name type="scientific">Hymenobacter ruricola</name>
    <dbReference type="NCBI Taxonomy" id="2791023"/>
    <lineage>
        <taxon>Bacteria</taxon>
        <taxon>Pseudomonadati</taxon>
        <taxon>Bacteroidota</taxon>
        <taxon>Cytophagia</taxon>
        <taxon>Cytophagales</taxon>
        <taxon>Hymenobacteraceae</taxon>
        <taxon>Hymenobacter</taxon>
    </lineage>
</organism>
<feature type="region of interest" description="Disordered" evidence="1">
    <location>
        <begin position="30"/>
        <end position="57"/>
    </location>
</feature>
<dbReference type="EMBL" id="JADQDM010000003">
    <property type="protein sequence ID" value="MBF9221219.1"/>
    <property type="molecule type" value="Genomic_DNA"/>
</dbReference>
<evidence type="ECO:0000313" key="2">
    <source>
        <dbReference type="EMBL" id="MBF9221219.1"/>
    </source>
</evidence>
<protein>
    <submittedName>
        <fullName evidence="2">Uncharacterized protein</fullName>
    </submittedName>
</protein>
<comment type="caution">
    <text evidence="2">The sequence shown here is derived from an EMBL/GenBank/DDBJ whole genome shotgun (WGS) entry which is preliminary data.</text>
</comment>
<name>A0ABS0I3U0_9BACT</name>
<keyword evidence="3" id="KW-1185">Reference proteome</keyword>
<evidence type="ECO:0000313" key="3">
    <source>
        <dbReference type="Proteomes" id="UP000618931"/>
    </source>
</evidence>
<dbReference type="RefSeq" id="WP_196292670.1">
    <property type="nucleotide sequence ID" value="NZ_JADQDM010000003.1"/>
</dbReference>
<reference evidence="2 3" key="1">
    <citation type="submission" date="2020-11" db="EMBL/GenBank/DDBJ databases">
        <authorList>
            <person name="Kim M.K."/>
        </authorList>
    </citation>
    <scope>NUCLEOTIDE SEQUENCE [LARGE SCALE GENOMIC DNA]</scope>
    <source>
        <strain evidence="2 3">BT662</strain>
    </source>
</reference>
<gene>
    <name evidence="2" type="ORF">I2H31_08890</name>
</gene>
<evidence type="ECO:0000256" key="1">
    <source>
        <dbReference type="SAM" id="MobiDB-lite"/>
    </source>
</evidence>
<dbReference type="Proteomes" id="UP000618931">
    <property type="component" value="Unassembled WGS sequence"/>
</dbReference>
<proteinExistence type="predicted"/>